<dbReference type="InterPro" id="IPR013103">
    <property type="entry name" value="RVT_2"/>
</dbReference>
<gene>
    <name evidence="2" type="ordered locus">LOC_Os11g46806</name>
</gene>
<reference evidence="2" key="1">
    <citation type="journal article" date="2005" name="BMC Biol.">
        <title>The sequence of rice chromosomes 11 and 12, rich in disease resistance genes and recent gene duplications.</title>
        <authorList>
            <consortium name="The rice chromosomes 11 and 12 sequencing consortia"/>
        </authorList>
    </citation>
    <scope>NUCLEOTIDE SEQUENCE [LARGE SCALE GENOMIC DNA]</scope>
</reference>
<dbReference type="PANTHER" id="PTHR11439:SF442">
    <property type="entry name" value="CYSTEINE-RICH RLK (RECEPTOR-LIKE PROTEIN KINASE) 8"/>
    <property type="match status" value="1"/>
</dbReference>
<dbReference type="InterPro" id="IPR043502">
    <property type="entry name" value="DNA/RNA_pol_sf"/>
</dbReference>
<dbReference type="EMBL" id="DP000010">
    <property type="protein sequence ID" value="ABG22582.1"/>
    <property type="molecule type" value="Genomic_DNA"/>
</dbReference>
<protein>
    <submittedName>
        <fullName evidence="2">Retrotransposon protein, putative, unclassified</fullName>
    </submittedName>
</protein>
<sequence length="339" mass="38393">MGKVDKTLFVLKHGDNQLFVQIYVDDIIFGCSTHALVVNFAETMCREFEMSMMGELSYFLGLQIKQTPQGTFVHQTKYTKDLLRRFKMENCKPISTPIGSTAVLDPDEDGEAVDQKEYRSMIGSLLYLTASRPDIQFAVCLCARFQASPRASHRQAVKRIMRYLNHTLEFEIWYSTSSSIYLSGYSDADFGSCRIDRKSTSGTCHFLGTSLIAWSSRKQSSVAQSTAESEYVAAASCCSQILWLLSILKDYGLTFEKVSLFCDNTSGINIAKNPVQHSRTKHIDIRFHFLRDHVEKGDVELQFLDTKLQIADIFTKPLDSNRFAFLRGELGVIHPFGMV</sequence>
<proteinExistence type="predicted"/>
<evidence type="ECO:0000259" key="1">
    <source>
        <dbReference type="Pfam" id="PF07727"/>
    </source>
</evidence>
<dbReference type="SUPFAM" id="SSF56672">
    <property type="entry name" value="DNA/RNA polymerases"/>
    <property type="match status" value="1"/>
</dbReference>
<dbReference type="AlphaFoldDB" id="H2KW48"/>
<reference evidence="2" key="3">
    <citation type="submission" date="2006-01" db="EMBL/GenBank/DDBJ databases">
        <authorList>
            <person name="Buell R."/>
        </authorList>
    </citation>
    <scope>NUCLEOTIDE SEQUENCE</scope>
</reference>
<dbReference type="PANTHER" id="PTHR11439">
    <property type="entry name" value="GAG-POL-RELATED RETROTRANSPOSON"/>
    <property type="match status" value="1"/>
</dbReference>
<evidence type="ECO:0000313" key="2">
    <source>
        <dbReference type="EMBL" id="ABG22582.1"/>
    </source>
</evidence>
<feature type="domain" description="Reverse transcriptase Ty1/copia-type" evidence="1">
    <location>
        <begin position="5"/>
        <end position="98"/>
    </location>
</feature>
<dbReference type="CDD" id="cd09272">
    <property type="entry name" value="RNase_HI_RT_Ty1"/>
    <property type="match status" value="1"/>
</dbReference>
<dbReference type="Pfam" id="PF07727">
    <property type="entry name" value="RVT_2"/>
    <property type="match status" value="1"/>
</dbReference>
<name>H2KW48_ORYSJ</name>
<organism evidence="2">
    <name type="scientific">Oryza sativa subsp. japonica</name>
    <name type="common">Rice</name>
    <dbReference type="NCBI Taxonomy" id="39947"/>
    <lineage>
        <taxon>Eukaryota</taxon>
        <taxon>Viridiplantae</taxon>
        <taxon>Streptophyta</taxon>
        <taxon>Embryophyta</taxon>
        <taxon>Tracheophyta</taxon>
        <taxon>Spermatophyta</taxon>
        <taxon>Magnoliopsida</taxon>
        <taxon>Liliopsida</taxon>
        <taxon>Poales</taxon>
        <taxon>Poaceae</taxon>
        <taxon>BOP clade</taxon>
        <taxon>Oryzoideae</taxon>
        <taxon>Oryzeae</taxon>
        <taxon>Oryzinae</taxon>
        <taxon>Oryza</taxon>
        <taxon>Oryza sativa</taxon>
    </lineage>
</organism>
<reference evidence="2" key="2">
    <citation type="submission" date="2005-04" db="EMBL/GenBank/DDBJ databases">
        <authorList>
            <person name="Buell C.R."/>
            <person name="Wing R.A."/>
            <person name="McCombie W.A."/>
            <person name="Ouyang S."/>
        </authorList>
    </citation>
    <scope>NUCLEOTIDE SEQUENCE</scope>
</reference>
<accession>H2KW48</accession>